<comment type="subcellular location">
    <subcellularLocation>
        <location evidence="3">Cytoplasm</location>
        <location evidence="3">Cytoskeleton</location>
        <location evidence="3">Spindle</location>
    </subcellularLocation>
    <subcellularLocation>
        <location evidence="4">Cytoplasm</location>
        <location evidence="4">Cytosol</location>
    </subcellularLocation>
    <subcellularLocation>
        <location evidence="2">Mitochondrion</location>
    </subcellularLocation>
    <subcellularLocation>
        <location evidence="1">Nucleus</location>
    </subcellularLocation>
</comment>
<evidence type="ECO:0000256" key="3">
    <source>
        <dbReference type="ARBA" id="ARBA00004186"/>
    </source>
</evidence>
<dbReference type="InterPro" id="IPR029069">
    <property type="entry name" value="HotDog_dom_sf"/>
</dbReference>
<proteinExistence type="inferred from homology"/>
<dbReference type="AlphaFoldDB" id="A0A8D8TFX6"/>
<evidence type="ECO:0000256" key="13">
    <source>
        <dbReference type="ARBA" id="ARBA00047588"/>
    </source>
</evidence>
<comment type="subunit">
    <text evidence="19">Homotetramer. Interacts with PCTP.</text>
</comment>
<keyword evidence="9" id="KW-0443">Lipid metabolism</keyword>
<evidence type="ECO:0000256" key="16">
    <source>
        <dbReference type="ARBA" id="ARBA00050199"/>
    </source>
</evidence>
<evidence type="ECO:0000256" key="14">
    <source>
        <dbReference type="ARBA" id="ARBA00047969"/>
    </source>
</evidence>
<comment type="catalytic activity">
    <reaction evidence="17">
        <text>a fatty acyl-CoA + H2O = a fatty acid + CoA + H(+)</text>
        <dbReference type="Rhea" id="RHEA:16781"/>
        <dbReference type="ChEBI" id="CHEBI:15377"/>
        <dbReference type="ChEBI" id="CHEBI:15378"/>
        <dbReference type="ChEBI" id="CHEBI:28868"/>
        <dbReference type="ChEBI" id="CHEBI:57287"/>
        <dbReference type="ChEBI" id="CHEBI:77636"/>
    </reaction>
    <physiologicalReaction direction="left-to-right" evidence="17">
        <dbReference type="Rhea" id="RHEA:16782"/>
    </physiologicalReaction>
</comment>
<evidence type="ECO:0000256" key="20">
    <source>
        <dbReference type="ARBA" id="ARBA00067273"/>
    </source>
</evidence>
<evidence type="ECO:0000256" key="22">
    <source>
        <dbReference type="ARBA" id="ARBA00081533"/>
    </source>
</evidence>
<dbReference type="Pfam" id="PF03061">
    <property type="entry name" value="4HBT"/>
    <property type="match status" value="1"/>
</dbReference>
<dbReference type="EMBL" id="HBUF01119767">
    <property type="protein sequence ID" value="CAG6641914.1"/>
    <property type="molecule type" value="Transcribed_RNA"/>
</dbReference>
<comment type="catalytic activity">
    <reaction evidence="15">
        <text>dodecanoyl-CoA + H2O = dodecanoate + CoA + H(+)</text>
        <dbReference type="Rhea" id="RHEA:30135"/>
        <dbReference type="ChEBI" id="CHEBI:15377"/>
        <dbReference type="ChEBI" id="CHEBI:15378"/>
        <dbReference type="ChEBI" id="CHEBI:18262"/>
        <dbReference type="ChEBI" id="CHEBI:57287"/>
        <dbReference type="ChEBI" id="CHEBI:57375"/>
    </reaction>
    <physiologicalReaction direction="left-to-right" evidence="15">
        <dbReference type="Rhea" id="RHEA:30136"/>
    </physiologicalReaction>
</comment>
<dbReference type="NCBIfam" id="TIGR00369">
    <property type="entry name" value="unchar_dom_1"/>
    <property type="match status" value="1"/>
</dbReference>
<keyword evidence="10" id="KW-0496">Mitochondrion</keyword>
<dbReference type="InterPro" id="IPR006683">
    <property type="entry name" value="Thioestr_dom"/>
</dbReference>
<reference evidence="25" key="1">
    <citation type="submission" date="2021-05" db="EMBL/GenBank/DDBJ databases">
        <authorList>
            <person name="Alioto T."/>
            <person name="Alioto T."/>
            <person name="Gomez Garrido J."/>
        </authorList>
    </citation>
    <scope>NUCLEOTIDE SEQUENCE</scope>
</reference>
<dbReference type="GO" id="GO:0005819">
    <property type="term" value="C:spindle"/>
    <property type="evidence" value="ECO:0007669"/>
    <property type="project" value="UniProtKB-SubCell"/>
</dbReference>
<keyword evidence="6" id="KW-0963">Cytoplasm</keyword>
<dbReference type="GO" id="GO:0005829">
    <property type="term" value="C:cytosol"/>
    <property type="evidence" value="ECO:0007669"/>
    <property type="project" value="UniProtKB-SubCell"/>
</dbReference>
<evidence type="ECO:0000256" key="5">
    <source>
        <dbReference type="ARBA" id="ARBA00008324"/>
    </source>
</evidence>
<feature type="domain" description="Thioesterase" evidence="24">
    <location>
        <begin position="50"/>
        <end position="131"/>
    </location>
</feature>
<evidence type="ECO:0000256" key="12">
    <source>
        <dbReference type="ARBA" id="ARBA00023242"/>
    </source>
</evidence>
<dbReference type="FunFam" id="3.10.129.10:FF:000021">
    <property type="entry name" value="Acyl-coenzyme A thioesterase 13"/>
    <property type="match status" value="1"/>
</dbReference>
<evidence type="ECO:0000256" key="8">
    <source>
        <dbReference type="ARBA" id="ARBA00022990"/>
    </source>
</evidence>
<dbReference type="InterPro" id="IPR003736">
    <property type="entry name" value="PAAI_dom"/>
</dbReference>
<dbReference type="PANTHER" id="PTHR21660:SF1">
    <property type="entry name" value="ACYL-COENZYME A THIOESTERASE 13"/>
    <property type="match status" value="1"/>
</dbReference>
<dbReference type="PANTHER" id="PTHR21660">
    <property type="entry name" value="THIOESTERASE SUPERFAMILY MEMBER-RELATED"/>
    <property type="match status" value="1"/>
</dbReference>
<evidence type="ECO:0000256" key="18">
    <source>
        <dbReference type="ARBA" id="ARBA00058205"/>
    </source>
</evidence>
<dbReference type="GO" id="GO:0005739">
    <property type="term" value="C:mitochondrion"/>
    <property type="evidence" value="ECO:0007669"/>
    <property type="project" value="UniProtKB-SubCell"/>
</dbReference>
<comment type="catalytic activity">
    <reaction evidence="13">
        <text>octanoyl-CoA + H2O = octanoate + CoA + H(+)</text>
        <dbReference type="Rhea" id="RHEA:30143"/>
        <dbReference type="ChEBI" id="CHEBI:15377"/>
        <dbReference type="ChEBI" id="CHEBI:15378"/>
        <dbReference type="ChEBI" id="CHEBI:25646"/>
        <dbReference type="ChEBI" id="CHEBI:57287"/>
        <dbReference type="ChEBI" id="CHEBI:57386"/>
    </reaction>
    <physiologicalReaction direction="left-to-right" evidence="13">
        <dbReference type="Rhea" id="RHEA:30144"/>
    </physiologicalReaction>
</comment>
<evidence type="ECO:0000256" key="2">
    <source>
        <dbReference type="ARBA" id="ARBA00004173"/>
    </source>
</evidence>
<dbReference type="Gene3D" id="3.10.129.10">
    <property type="entry name" value="Hotdog Thioesterase"/>
    <property type="match status" value="1"/>
</dbReference>
<keyword evidence="8" id="KW-0007">Acetylation</keyword>
<keyword evidence="11" id="KW-0206">Cytoskeleton</keyword>
<comment type="catalytic activity">
    <reaction evidence="14">
        <text>decanoyl-CoA + H2O = decanoate + CoA + H(+)</text>
        <dbReference type="Rhea" id="RHEA:40059"/>
        <dbReference type="ChEBI" id="CHEBI:15377"/>
        <dbReference type="ChEBI" id="CHEBI:15378"/>
        <dbReference type="ChEBI" id="CHEBI:27689"/>
        <dbReference type="ChEBI" id="CHEBI:57287"/>
        <dbReference type="ChEBI" id="CHEBI:61430"/>
    </reaction>
    <physiologicalReaction direction="left-to-right" evidence="14">
        <dbReference type="Rhea" id="RHEA:40060"/>
    </physiologicalReaction>
</comment>
<evidence type="ECO:0000256" key="10">
    <source>
        <dbReference type="ARBA" id="ARBA00023128"/>
    </source>
</evidence>
<dbReference type="EMBL" id="HBUF01614756">
    <property type="protein sequence ID" value="CAG6779606.1"/>
    <property type="molecule type" value="Transcribed_RNA"/>
</dbReference>
<name>A0A8D8TFX6_9HEMI</name>
<evidence type="ECO:0000256" key="4">
    <source>
        <dbReference type="ARBA" id="ARBA00004514"/>
    </source>
</evidence>
<protein>
    <recommendedName>
        <fullName evidence="20">Acyl-coenzyme A thioesterase 13</fullName>
    </recommendedName>
    <alternativeName>
        <fullName evidence="22">Hotdog-fold thioesterase superfamily member 2</fullName>
    </alternativeName>
    <alternativeName>
        <fullName evidence="21">Palmitoyl-CoA hydrolase</fullName>
    </alternativeName>
    <alternativeName>
        <fullName evidence="23">Thioesterase superfamily member 2</fullName>
    </alternativeName>
</protein>
<evidence type="ECO:0000256" key="7">
    <source>
        <dbReference type="ARBA" id="ARBA00022801"/>
    </source>
</evidence>
<evidence type="ECO:0000313" key="25">
    <source>
        <dbReference type="EMBL" id="CAG6687685.1"/>
    </source>
</evidence>
<dbReference type="CDD" id="cd03443">
    <property type="entry name" value="PaaI_thioesterase"/>
    <property type="match status" value="1"/>
</dbReference>
<dbReference type="EMBL" id="HBUF01119768">
    <property type="protein sequence ID" value="CAG6641916.1"/>
    <property type="molecule type" value="Transcribed_RNA"/>
</dbReference>
<comment type="catalytic activity">
    <reaction evidence="16">
        <text>hexanoyl-CoA + H2O = hexanoate + CoA + H(+)</text>
        <dbReference type="Rhea" id="RHEA:40115"/>
        <dbReference type="ChEBI" id="CHEBI:15377"/>
        <dbReference type="ChEBI" id="CHEBI:15378"/>
        <dbReference type="ChEBI" id="CHEBI:17120"/>
        <dbReference type="ChEBI" id="CHEBI:57287"/>
        <dbReference type="ChEBI" id="CHEBI:62620"/>
    </reaction>
    <physiologicalReaction direction="left-to-right" evidence="16">
        <dbReference type="Rhea" id="RHEA:40116"/>
    </physiologicalReaction>
</comment>
<evidence type="ECO:0000256" key="9">
    <source>
        <dbReference type="ARBA" id="ARBA00023098"/>
    </source>
</evidence>
<dbReference type="EMBL" id="HBUF01348859">
    <property type="protein sequence ID" value="CAG6712019.1"/>
    <property type="molecule type" value="Transcribed_RNA"/>
</dbReference>
<dbReference type="SUPFAM" id="SSF54637">
    <property type="entry name" value="Thioesterase/thiol ester dehydrase-isomerase"/>
    <property type="match status" value="1"/>
</dbReference>
<evidence type="ECO:0000256" key="17">
    <source>
        <dbReference type="ARBA" id="ARBA00052976"/>
    </source>
</evidence>
<dbReference type="InterPro" id="IPR039298">
    <property type="entry name" value="ACOT13"/>
</dbReference>
<comment type="function">
    <text evidence="18">Catalyzes the hydrolysis of acyl-CoAs into free fatty acids and coenzyme A (CoASH), regulating their respective intracellular levels. Has acyl-CoA thioesterase activity towards medium (C12) and long-chain (C18) fatty acyl-CoA substrates. Can also hydrolyze 3-hydroxyphenylacetyl-CoA and 3,4-dihydroxyphenylacetyl-CoA (in vitro). May play a role in controlling adaptive thermogenesis.</text>
</comment>
<keyword evidence="12" id="KW-0539">Nucleus</keyword>
<evidence type="ECO:0000259" key="24">
    <source>
        <dbReference type="Pfam" id="PF03061"/>
    </source>
</evidence>
<keyword evidence="7" id="KW-0378">Hydrolase</keyword>
<evidence type="ECO:0000256" key="19">
    <source>
        <dbReference type="ARBA" id="ARBA00064709"/>
    </source>
</evidence>
<evidence type="ECO:0000256" key="15">
    <source>
        <dbReference type="ARBA" id="ARBA00048074"/>
    </source>
</evidence>
<evidence type="ECO:0000256" key="1">
    <source>
        <dbReference type="ARBA" id="ARBA00004123"/>
    </source>
</evidence>
<sequence>MLTQIIKRIIESSANSNRFDKCLKGVNVITAGDGKCVAEMKVGKEHTNTYGTLHGGMTATLVDYLSGCALLTHNNVLNDDSKISHSGVSVDLHITYLRAAKLGEEIVIESNTRKCGKSLAFLDVLIKNKETGALLATGVHTKFIAGYS</sequence>
<evidence type="ECO:0000256" key="23">
    <source>
        <dbReference type="ARBA" id="ARBA00083956"/>
    </source>
</evidence>
<evidence type="ECO:0000256" key="11">
    <source>
        <dbReference type="ARBA" id="ARBA00023212"/>
    </source>
</evidence>
<evidence type="ECO:0000256" key="6">
    <source>
        <dbReference type="ARBA" id="ARBA00022490"/>
    </source>
</evidence>
<dbReference type="EMBL" id="HBUF01614757">
    <property type="protein sequence ID" value="CAG6779607.1"/>
    <property type="molecule type" value="Transcribed_RNA"/>
</dbReference>
<dbReference type="EMBL" id="HBUF01282556">
    <property type="protein sequence ID" value="CAG6687685.1"/>
    <property type="molecule type" value="Transcribed_RNA"/>
</dbReference>
<dbReference type="GO" id="GO:0047617">
    <property type="term" value="F:fatty acyl-CoA hydrolase activity"/>
    <property type="evidence" value="ECO:0007669"/>
    <property type="project" value="InterPro"/>
</dbReference>
<dbReference type="EMBL" id="HBUF01348857">
    <property type="protein sequence ID" value="CAG6712015.1"/>
    <property type="molecule type" value="Transcribed_RNA"/>
</dbReference>
<accession>A0A8D8TFX6</accession>
<comment type="similarity">
    <text evidence="5">Belongs to the thioesterase PaaI family.</text>
</comment>
<evidence type="ECO:0000256" key="21">
    <source>
        <dbReference type="ARBA" id="ARBA00075657"/>
    </source>
</evidence>
<dbReference type="GO" id="GO:0005634">
    <property type="term" value="C:nucleus"/>
    <property type="evidence" value="ECO:0007669"/>
    <property type="project" value="UniProtKB-SubCell"/>
</dbReference>
<organism evidence="25">
    <name type="scientific">Cacopsylla melanoneura</name>
    <dbReference type="NCBI Taxonomy" id="428564"/>
    <lineage>
        <taxon>Eukaryota</taxon>
        <taxon>Metazoa</taxon>
        <taxon>Ecdysozoa</taxon>
        <taxon>Arthropoda</taxon>
        <taxon>Hexapoda</taxon>
        <taxon>Insecta</taxon>
        <taxon>Pterygota</taxon>
        <taxon>Neoptera</taxon>
        <taxon>Paraneoptera</taxon>
        <taxon>Hemiptera</taxon>
        <taxon>Sternorrhyncha</taxon>
        <taxon>Psylloidea</taxon>
        <taxon>Psyllidae</taxon>
        <taxon>Psyllinae</taxon>
        <taxon>Cacopsylla</taxon>
    </lineage>
</organism>
<dbReference type="EMBL" id="HBUF01348858">
    <property type="protein sequence ID" value="CAG6712017.1"/>
    <property type="molecule type" value="Transcribed_RNA"/>
</dbReference>
<dbReference type="GO" id="GO:0006629">
    <property type="term" value="P:lipid metabolic process"/>
    <property type="evidence" value="ECO:0007669"/>
    <property type="project" value="UniProtKB-KW"/>
</dbReference>